<evidence type="ECO:0000256" key="3">
    <source>
        <dbReference type="SAM" id="SignalP"/>
    </source>
</evidence>
<keyword evidence="6" id="KW-1185">Reference proteome</keyword>
<evidence type="ECO:0000313" key="5">
    <source>
        <dbReference type="EMBL" id="CDW53619.1"/>
    </source>
</evidence>
<dbReference type="PANTHER" id="PTHR19441">
    <property type="entry name" value="WHEY ACDIC PROTEIN WAP"/>
    <property type="match status" value="1"/>
</dbReference>
<dbReference type="OrthoDB" id="5912066at2759"/>
<feature type="domain" description="WAP" evidence="4">
    <location>
        <begin position="19"/>
        <end position="67"/>
    </location>
</feature>
<dbReference type="InterPro" id="IPR036645">
    <property type="entry name" value="Elafin-like_sf"/>
</dbReference>
<reference evidence="5" key="1">
    <citation type="submission" date="2014-01" db="EMBL/GenBank/DDBJ databases">
        <authorList>
            <person name="Aslett M."/>
        </authorList>
    </citation>
    <scope>NUCLEOTIDE SEQUENCE</scope>
</reference>
<evidence type="ECO:0000256" key="2">
    <source>
        <dbReference type="ARBA" id="ARBA00023157"/>
    </source>
</evidence>
<dbReference type="PROSITE" id="PS51390">
    <property type="entry name" value="WAP"/>
    <property type="match status" value="2"/>
</dbReference>
<dbReference type="GO" id="GO:0005615">
    <property type="term" value="C:extracellular space"/>
    <property type="evidence" value="ECO:0007669"/>
    <property type="project" value="TreeGrafter"/>
</dbReference>
<dbReference type="InterPro" id="IPR050514">
    <property type="entry name" value="WAP_four-disulfide_core"/>
</dbReference>
<organism evidence="5 6">
    <name type="scientific">Trichuris trichiura</name>
    <name type="common">Whipworm</name>
    <name type="synonym">Trichocephalus trichiurus</name>
    <dbReference type="NCBI Taxonomy" id="36087"/>
    <lineage>
        <taxon>Eukaryota</taxon>
        <taxon>Metazoa</taxon>
        <taxon>Ecdysozoa</taxon>
        <taxon>Nematoda</taxon>
        <taxon>Enoplea</taxon>
        <taxon>Dorylaimia</taxon>
        <taxon>Trichinellida</taxon>
        <taxon>Trichuridae</taxon>
        <taxon>Trichuris</taxon>
    </lineage>
</organism>
<dbReference type="GO" id="GO:0045087">
    <property type="term" value="P:innate immune response"/>
    <property type="evidence" value="ECO:0007669"/>
    <property type="project" value="TreeGrafter"/>
</dbReference>
<dbReference type="MEROPS" id="I17.003"/>
<name>A0A077Z0W7_TRITR</name>
<protein>
    <submittedName>
        <fullName evidence="5">WAP domain containing protein, SLPI-like</fullName>
    </submittedName>
</protein>
<keyword evidence="1 3" id="KW-0732">Signal</keyword>
<dbReference type="Pfam" id="PF00095">
    <property type="entry name" value="WAP"/>
    <property type="match status" value="2"/>
</dbReference>
<evidence type="ECO:0000256" key="1">
    <source>
        <dbReference type="ARBA" id="ARBA00022729"/>
    </source>
</evidence>
<proteinExistence type="predicted"/>
<dbReference type="InterPro" id="IPR008197">
    <property type="entry name" value="WAP_dom"/>
</dbReference>
<dbReference type="Proteomes" id="UP000030665">
    <property type="component" value="Unassembled WGS sequence"/>
</dbReference>
<accession>A0A077Z0W7</accession>
<dbReference type="Gene3D" id="4.10.75.10">
    <property type="entry name" value="Elafin-like"/>
    <property type="match status" value="2"/>
</dbReference>
<feature type="domain" description="WAP" evidence="4">
    <location>
        <begin position="81"/>
        <end position="126"/>
    </location>
</feature>
<dbReference type="AlphaFoldDB" id="A0A077Z0W7"/>
<gene>
    <name evidence="5" type="ORF">TTRE_0000188401</name>
</gene>
<sequence length="297" mass="31897">MDSLLISLKVLLICAQVGVGEKPGLCPPTPPGEISPDAKDECTVDEDCPGREKCCQTLLGKICLEPEPDNGRGPNRDLNGSHTKPGECPVSFRGLPAGPPCDCDRDCESNLKCCSFGGRQRCVFPKDFTAGTVSLSEAFAEKQNGQPYLPIEGSPIIGPPIESPQIPSMYGEWNANNMATFGDGIYEQNLFSSSSQNHLSNTYLGGTGERYEQMFTQNFMGYDDSLMGSRGYGPTTYDMASAGNAMAYSHTGQAHYDPYATSYYQQHGYSGTYGQIGYGPLDTNFGDPFSASITGLG</sequence>
<dbReference type="GO" id="GO:0019731">
    <property type="term" value="P:antibacterial humoral response"/>
    <property type="evidence" value="ECO:0007669"/>
    <property type="project" value="TreeGrafter"/>
</dbReference>
<reference evidence="5" key="2">
    <citation type="submission" date="2014-03" db="EMBL/GenBank/DDBJ databases">
        <title>The whipworm genome and dual-species transcriptomics of an intimate host-pathogen interaction.</title>
        <authorList>
            <person name="Foth B.J."/>
            <person name="Tsai I.J."/>
            <person name="Reid A.J."/>
            <person name="Bancroft A.J."/>
            <person name="Nichol S."/>
            <person name="Tracey A."/>
            <person name="Holroyd N."/>
            <person name="Cotton J.A."/>
            <person name="Stanley E.J."/>
            <person name="Zarowiecki M."/>
            <person name="Liu J.Z."/>
            <person name="Huckvale T."/>
            <person name="Cooper P.J."/>
            <person name="Grencis R.K."/>
            <person name="Berriman M."/>
        </authorList>
    </citation>
    <scope>NUCLEOTIDE SEQUENCE [LARGE SCALE GENOMIC DNA]</scope>
</reference>
<evidence type="ECO:0000313" key="6">
    <source>
        <dbReference type="Proteomes" id="UP000030665"/>
    </source>
</evidence>
<dbReference type="SMART" id="SM00217">
    <property type="entry name" value="WAP"/>
    <property type="match status" value="2"/>
</dbReference>
<dbReference type="CDD" id="cd00199">
    <property type="entry name" value="WAP"/>
    <property type="match status" value="1"/>
</dbReference>
<feature type="chain" id="PRO_5001728395" evidence="3">
    <location>
        <begin position="21"/>
        <end position="297"/>
    </location>
</feature>
<keyword evidence="2" id="KW-1015">Disulfide bond</keyword>
<dbReference type="PANTHER" id="PTHR19441:SF30">
    <property type="entry name" value="ELAFIN"/>
    <property type="match status" value="1"/>
</dbReference>
<evidence type="ECO:0000259" key="4">
    <source>
        <dbReference type="PROSITE" id="PS51390"/>
    </source>
</evidence>
<feature type="signal peptide" evidence="3">
    <location>
        <begin position="1"/>
        <end position="20"/>
    </location>
</feature>
<dbReference type="SUPFAM" id="SSF57256">
    <property type="entry name" value="Elafin-like"/>
    <property type="match status" value="2"/>
</dbReference>
<dbReference type="EMBL" id="HG805861">
    <property type="protein sequence ID" value="CDW53619.1"/>
    <property type="molecule type" value="Genomic_DNA"/>
</dbReference>
<dbReference type="GO" id="GO:0004867">
    <property type="term" value="F:serine-type endopeptidase inhibitor activity"/>
    <property type="evidence" value="ECO:0007669"/>
    <property type="project" value="TreeGrafter"/>
</dbReference>